<evidence type="ECO:0000256" key="2">
    <source>
        <dbReference type="SAM" id="MobiDB-lite"/>
    </source>
</evidence>
<dbReference type="SUPFAM" id="SSF50729">
    <property type="entry name" value="PH domain-like"/>
    <property type="match status" value="1"/>
</dbReference>
<keyword evidence="1" id="KW-0175">Coiled coil</keyword>
<keyword evidence="5" id="KW-1185">Reference proteome</keyword>
<dbReference type="Gene3D" id="2.30.29.30">
    <property type="entry name" value="Pleckstrin-homology domain (PH domain)/Phosphotyrosine-binding domain (PTB)"/>
    <property type="match status" value="1"/>
</dbReference>
<dbReference type="PROSITE" id="PS01179">
    <property type="entry name" value="PID"/>
    <property type="match status" value="1"/>
</dbReference>
<feature type="region of interest" description="Disordered" evidence="2">
    <location>
        <begin position="343"/>
        <end position="386"/>
    </location>
</feature>
<accession>A0A6A4W441</accession>
<dbReference type="InterPro" id="IPR011993">
    <property type="entry name" value="PH-like_dom_sf"/>
</dbReference>
<evidence type="ECO:0000259" key="3">
    <source>
        <dbReference type="PROSITE" id="PS01179"/>
    </source>
</evidence>
<dbReference type="InterPro" id="IPR006020">
    <property type="entry name" value="PTB/PI_dom"/>
</dbReference>
<dbReference type="PANTHER" id="PTHR11232">
    <property type="entry name" value="PHOSPHOTYROSINE INTERACTION DOMAIN-CONTAINING FAMILY MEMBER"/>
    <property type="match status" value="1"/>
</dbReference>
<dbReference type="SMART" id="SM00462">
    <property type="entry name" value="PTB"/>
    <property type="match status" value="1"/>
</dbReference>
<dbReference type="FunFam" id="2.30.29.30:FF:000124">
    <property type="entry name" value="carboxyl-terminal PDZ ligand of neuronal nitric oxide synthase protein-like"/>
    <property type="match status" value="1"/>
</dbReference>
<dbReference type="Proteomes" id="UP000440578">
    <property type="component" value="Unassembled WGS sequence"/>
</dbReference>
<sequence length="386" mass="43500">MTIVSVLTKKATENDDDYDLRVPLHEDADFDDGITFRAKLIGTLDIPRPTTRLEIVSAMRRIRYEYKARSIKKKKVEITVCTDGVEIMRKLKKRKLVKMTKDERQDLITLLPIHRIFYVSHDSQDMKIFSYIARDHQSNVFKCSVFKASKTNTATRVVRTIGQAFDVCYKLHGDRPPSLYSSCDDLGPALQPLARPLGDDGSDRPTGLMTSPLADPLGSALTLPEAGAPLSRHHEWQLMKEQLEQQQSLTREALEQVHLLRDKLQSETTARLEAQSRTHQLASHNRALLAHVRQLMAQLRADDVEHELDLSSASSASSASVSCEELHRAVSSNGSSIDAELCMMSEAIEQLEREGWPDEEQEPEPEPAPQPEPQLVRRPPVLQSPL</sequence>
<evidence type="ECO:0000313" key="4">
    <source>
        <dbReference type="EMBL" id="KAF0302647.1"/>
    </source>
</evidence>
<evidence type="ECO:0000256" key="1">
    <source>
        <dbReference type="ARBA" id="ARBA00023054"/>
    </source>
</evidence>
<organism evidence="4 5">
    <name type="scientific">Amphibalanus amphitrite</name>
    <name type="common">Striped barnacle</name>
    <name type="synonym">Balanus amphitrite</name>
    <dbReference type="NCBI Taxonomy" id="1232801"/>
    <lineage>
        <taxon>Eukaryota</taxon>
        <taxon>Metazoa</taxon>
        <taxon>Ecdysozoa</taxon>
        <taxon>Arthropoda</taxon>
        <taxon>Crustacea</taxon>
        <taxon>Multicrustacea</taxon>
        <taxon>Cirripedia</taxon>
        <taxon>Thoracica</taxon>
        <taxon>Thoracicalcarea</taxon>
        <taxon>Balanomorpha</taxon>
        <taxon>Balanoidea</taxon>
        <taxon>Balanidae</taxon>
        <taxon>Amphibalaninae</taxon>
        <taxon>Amphibalanus</taxon>
    </lineage>
</organism>
<dbReference type="Pfam" id="PF00640">
    <property type="entry name" value="PID"/>
    <property type="match status" value="1"/>
</dbReference>
<feature type="domain" description="PID" evidence="3">
    <location>
        <begin position="32"/>
        <end position="170"/>
    </location>
</feature>
<evidence type="ECO:0000313" key="5">
    <source>
        <dbReference type="Proteomes" id="UP000440578"/>
    </source>
</evidence>
<dbReference type="EMBL" id="VIIS01001036">
    <property type="protein sequence ID" value="KAF0302647.1"/>
    <property type="molecule type" value="Genomic_DNA"/>
</dbReference>
<proteinExistence type="predicted"/>
<dbReference type="PANTHER" id="PTHR11232:SF17">
    <property type="entry name" value="CAPON-LIKE PROTEIN"/>
    <property type="match status" value="1"/>
</dbReference>
<reference evidence="4 5" key="1">
    <citation type="submission" date="2019-07" db="EMBL/GenBank/DDBJ databases">
        <title>Draft genome assembly of a fouling barnacle, Amphibalanus amphitrite (Darwin, 1854): The first reference genome for Thecostraca.</title>
        <authorList>
            <person name="Kim W."/>
        </authorList>
    </citation>
    <scope>NUCLEOTIDE SEQUENCE [LARGE SCALE GENOMIC DNA]</scope>
    <source>
        <strain evidence="4">SNU_AA5</strain>
        <tissue evidence="4">Soma without cirri and trophi</tissue>
    </source>
</reference>
<protein>
    <submittedName>
        <fullName evidence="4">Dystrophin-like protein 1</fullName>
    </submittedName>
</protein>
<gene>
    <name evidence="4" type="primary">dyc-1_3</name>
    <name evidence="4" type="ORF">FJT64_002962</name>
</gene>
<dbReference type="OrthoDB" id="6370806at2759"/>
<dbReference type="GO" id="GO:0050998">
    <property type="term" value="F:nitric-oxide synthase binding"/>
    <property type="evidence" value="ECO:0007669"/>
    <property type="project" value="TreeGrafter"/>
</dbReference>
<dbReference type="AlphaFoldDB" id="A0A6A4W441"/>
<name>A0A6A4W441_AMPAM</name>
<comment type="caution">
    <text evidence="4">The sequence shown here is derived from an EMBL/GenBank/DDBJ whole genome shotgun (WGS) entry which is preliminary data.</text>
</comment>
<dbReference type="InterPro" id="IPR051133">
    <property type="entry name" value="Adapter_Engulfment-Domain"/>
</dbReference>